<feature type="region of interest" description="Disordered" evidence="1">
    <location>
        <begin position="751"/>
        <end position="771"/>
    </location>
</feature>
<feature type="region of interest" description="Disordered" evidence="1">
    <location>
        <begin position="432"/>
        <end position="470"/>
    </location>
</feature>
<organism evidence="3">
    <name type="scientific">Tanacetum cinerariifolium</name>
    <name type="common">Dalmatian daisy</name>
    <name type="synonym">Chrysanthemum cinerariifolium</name>
    <dbReference type="NCBI Taxonomy" id="118510"/>
    <lineage>
        <taxon>Eukaryota</taxon>
        <taxon>Viridiplantae</taxon>
        <taxon>Streptophyta</taxon>
        <taxon>Embryophyta</taxon>
        <taxon>Tracheophyta</taxon>
        <taxon>Spermatophyta</taxon>
        <taxon>Magnoliopsida</taxon>
        <taxon>eudicotyledons</taxon>
        <taxon>Gunneridae</taxon>
        <taxon>Pentapetalae</taxon>
        <taxon>asterids</taxon>
        <taxon>campanulids</taxon>
        <taxon>Asterales</taxon>
        <taxon>Asteraceae</taxon>
        <taxon>Asteroideae</taxon>
        <taxon>Anthemideae</taxon>
        <taxon>Anthemidinae</taxon>
        <taxon>Tanacetum</taxon>
    </lineage>
</organism>
<protein>
    <submittedName>
        <fullName evidence="3">Retrovirus-related Pol polyprotein from transposon TNT 1-94</fullName>
    </submittedName>
</protein>
<gene>
    <name evidence="3" type="ORF">Tci_052507</name>
</gene>
<feature type="region of interest" description="Disordered" evidence="1">
    <location>
        <begin position="671"/>
        <end position="715"/>
    </location>
</feature>
<evidence type="ECO:0000259" key="2">
    <source>
        <dbReference type="Pfam" id="PF07727"/>
    </source>
</evidence>
<feature type="compositionally biased region" description="Polar residues" evidence="1">
    <location>
        <begin position="701"/>
        <end position="712"/>
    </location>
</feature>
<feature type="compositionally biased region" description="Basic residues" evidence="1">
    <location>
        <begin position="372"/>
        <end position="386"/>
    </location>
</feature>
<reference evidence="3" key="1">
    <citation type="journal article" date="2019" name="Sci. Rep.">
        <title>Draft genome of Tanacetum cinerariifolium, the natural source of mosquito coil.</title>
        <authorList>
            <person name="Yamashiro T."/>
            <person name="Shiraishi A."/>
            <person name="Satake H."/>
            <person name="Nakayama K."/>
        </authorList>
    </citation>
    <scope>NUCLEOTIDE SEQUENCE</scope>
</reference>
<evidence type="ECO:0000256" key="1">
    <source>
        <dbReference type="SAM" id="MobiDB-lite"/>
    </source>
</evidence>
<name>A0A6L2N4K2_TANCI</name>
<dbReference type="EMBL" id="BKCJ010008096">
    <property type="protein sequence ID" value="GEU80529.1"/>
    <property type="molecule type" value="Genomic_DNA"/>
</dbReference>
<comment type="caution">
    <text evidence="3">The sequence shown here is derived from an EMBL/GenBank/DDBJ whole genome shotgun (WGS) entry which is preliminary data.</text>
</comment>
<dbReference type="InterPro" id="IPR013103">
    <property type="entry name" value="RVT_2"/>
</dbReference>
<feature type="region of interest" description="Disordered" evidence="1">
    <location>
        <begin position="497"/>
        <end position="538"/>
    </location>
</feature>
<feature type="compositionally biased region" description="Basic residues" evidence="1">
    <location>
        <begin position="332"/>
        <end position="345"/>
    </location>
</feature>
<feature type="region of interest" description="Disordered" evidence="1">
    <location>
        <begin position="328"/>
        <end position="386"/>
    </location>
</feature>
<feature type="compositionally biased region" description="Basic and acidic residues" evidence="1">
    <location>
        <begin position="751"/>
        <end position="762"/>
    </location>
</feature>
<proteinExistence type="predicted"/>
<sequence length="875" mass="98492">MAPVHNSTGPEPILLMPGQISLGLVPDHVPAAPYVPPTNKDLEMLFQSMFDEYFKPSEPSSDESSSGDVSSAEFTQELVSKPDCVMIIALKWIYKLKLDEHGDVLKNKARLVANGYRQEEGIDFKESFLLVARIKAIKIFIANAASKNMIIYQMDVKTTFLNGVLKEEVYVSQPEGFIDPDHPTHVYLLKKALYGLKQALGHGITPYQGRICTSFQTFLADKANLGIPVKKGKKTKPHVIPYCRFTKLIIYYLGRIHNIHQRSGSLLNLVEDDLSLGNLKLVPKGELNKVFRMQIPKELIMDNIRNAPYYDNYMEMVGKHDKKIVAEEGGKKKSASKANKPKKPVPSKQSKPAPATKPEFAQEKLSESSPAKHPKMGKVQKVRKGKSHLKLIDEEAHGQAPVSGVAIREQVEEATRQLHVVEGKGKAIATDKQVAQSLSAPYTPKRRIRDTPSPVDAKTGDDKDITTTTANTEILYAEDVQGEEISHTVVLEEKTAKLDEGQAGSDPSKTPESQPPPEHEHMDEDQAGPNPIKNPLSSSETLLSMKNLDDAFTFDDQFLNDKPMEEELGKTTMETKAESMALSSRIFTLELRYLPHKINQTINEVVKEAVHVALQAPFRDRFRELPKTDMKEIFHQRMFESGSYKSLPEHVALYEALEASMKRTNRDEFLAEKDKSRKRRHDDQDPPPPPDLDLSKMKTPPSISSKQKSVPHSEQLVKDVPILDDVNISDLEDTDTAHLPKIKTRPDWLKPVPKEDRAKTPEPDWIIPPNDLPDVENNRLLNDKIDLMNPKGHRVVPCISKPLPLGGPPGQVTIQPQFFFNKDLEYLVTGSKERRRYEVRYVYSLCVQMYVSERDTSHNPTQDCMILDIITQSNG</sequence>
<dbReference type="AlphaFoldDB" id="A0A6L2N4K2"/>
<dbReference type="Pfam" id="PF07727">
    <property type="entry name" value="RVT_2"/>
    <property type="match status" value="1"/>
</dbReference>
<accession>A0A6L2N4K2</accession>
<evidence type="ECO:0000313" key="3">
    <source>
        <dbReference type="EMBL" id="GEU80529.1"/>
    </source>
</evidence>
<feature type="domain" description="Reverse transcriptase Ty1/copia-type" evidence="2">
    <location>
        <begin position="76"/>
        <end position="199"/>
    </location>
</feature>